<sequence length="881" mass="100009">MSRYMTPAKVGLLCLVKVYAEDNFTKAAVVPLLSLIMENLLPLEATLQSSGQKAGSTSTTLMSQAERALGKIPSKYANRSVYDLFLAEAWGLACLDSLDDFIENMSLLVEKTREELIFERDNQIQPDRSRRLGRNFPLGAFVRKAQLEYSKLQFQETAELFRGFQQLRLSTLQTMTNEQRKTLQGCLDVDILGVGPELSKKLSAVAFRHLESPSSEESVLNGIDFERLFEFQVSQMQSNGSRLPDAMRKQFKSIIETGRRLPSNLIHYIKFLDSWRAGDYSSSFNHLHRYFDFTMQKRDRSFYQYALLNLAILQAEFNCHSEAVSAIQETISTARELHDMDCLNFAMSWLYHFSKTFPDDIQEVRETGMLGSEKENIAFLHAKARESESWSLLATSYLSEGKLMLQNGDSFAAAFEALAKVSNLCMKKGLDKTFATQTMLYVTALDRSGVSHLSWLGCEVFETCYPDGGSVEDAQQLLYKKALMLVSQGDYETALDLSKRLCREGLPLKCQQQAHMFEGIAKFDYFLHQNQFTKCEHILDELKASAVWRPDETFMINIREIGFFIRKGQYDAALDLIEQCAASTRQETFDVVMQVKLLNLKALVFEKLRQPERGFSLVMRAASVAFRSRFLPGLWEAMGLLSSVLMSFREFRAAVDILESIMPQILAYNDSELKARTFSLLADGNMGLAGQAGSDRHLRDTFLEDALDSIEESLLYYDAVEDIHRHNTTASPSQHTLLTSPQQAQLSYSSRSPPYNPTLKSVSEKNEFMSIENLKTFDPFAEADEEPGDSKQTQNYIHIRIQQRNGRKTLTTVQGLPKKFDQKKILKVIKKKFACNGTIVNDTEMGEVIQLQGDQRKDVQEFLVDKDGLSLDAKTIKVHGF</sequence>
<dbReference type="GO" id="GO:0006417">
    <property type="term" value="P:regulation of translation"/>
    <property type="evidence" value="ECO:0007669"/>
    <property type="project" value="UniProtKB-KW"/>
</dbReference>
<evidence type="ECO:0000256" key="10">
    <source>
        <dbReference type="ARBA" id="ARBA00031069"/>
    </source>
</evidence>
<evidence type="ECO:0000256" key="8">
    <source>
        <dbReference type="ARBA" id="ARBA00022917"/>
    </source>
</evidence>
<evidence type="ECO:0000313" key="16">
    <source>
        <dbReference type="Proteomes" id="UP000242877"/>
    </source>
</evidence>
<dbReference type="Proteomes" id="UP000242877">
    <property type="component" value="Unassembled WGS sequence"/>
</dbReference>
<dbReference type="SUPFAM" id="SSF55159">
    <property type="entry name" value="eIF1-like"/>
    <property type="match status" value="1"/>
</dbReference>
<evidence type="ECO:0000256" key="4">
    <source>
        <dbReference type="ARBA" id="ARBA00022618"/>
    </source>
</evidence>
<keyword evidence="5" id="KW-0498">Mitosis</keyword>
<dbReference type="AlphaFoldDB" id="A0A168CQF8"/>
<comment type="function">
    <text evidence="12">Additional factor that functions in concert with eIF-2 and the initiator tRNA in directing the ribosome to the proper start site of translation.</text>
</comment>
<dbReference type="PANTHER" id="PTHR12830">
    <property type="entry name" value="ANAPHASE-PROMOTING COMPLEX SUBUNIT 5"/>
    <property type="match status" value="1"/>
</dbReference>
<keyword evidence="7" id="KW-0810">Translation regulation</keyword>
<dbReference type="InterPro" id="IPR026000">
    <property type="entry name" value="Apc5_dom"/>
</dbReference>
<evidence type="ECO:0000313" key="15">
    <source>
        <dbReference type="EMBL" id="KZZ96888.1"/>
    </source>
</evidence>
<dbReference type="Pfam" id="PF01253">
    <property type="entry name" value="SUI1"/>
    <property type="match status" value="1"/>
</dbReference>
<evidence type="ECO:0000256" key="1">
    <source>
        <dbReference type="ARBA" id="ARBA00005422"/>
    </source>
</evidence>
<keyword evidence="4" id="KW-0132">Cell division</keyword>
<gene>
    <name evidence="15" type="ORF">AAP_00531</name>
</gene>
<feature type="region of interest" description="Disordered" evidence="13">
    <location>
        <begin position="728"/>
        <end position="757"/>
    </location>
</feature>
<dbReference type="InterPro" id="IPR036877">
    <property type="entry name" value="SUI1_dom_sf"/>
</dbReference>
<evidence type="ECO:0000256" key="9">
    <source>
        <dbReference type="ARBA" id="ARBA00023306"/>
    </source>
</evidence>
<evidence type="ECO:0000259" key="14">
    <source>
        <dbReference type="PROSITE" id="PS50296"/>
    </source>
</evidence>
<dbReference type="EMBL" id="AZGZ01000002">
    <property type="protein sequence ID" value="KZZ96888.1"/>
    <property type="molecule type" value="Genomic_DNA"/>
</dbReference>
<dbReference type="InterPro" id="IPR005874">
    <property type="entry name" value="SUI1_euk"/>
</dbReference>
<dbReference type="CDD" id="cd11566">
    <property type="entry name" value="eIF1_SUI1"/>
    <property type="match status" value="1"/>
</dbReference>
<dbReference type="GO" id="GO:0005680">
    <property type="term" value="C:anaphase-promoting complex"/>
    <property type="evidence" value="ECO:0007669"/>
    <property type="project" value="InterPro"/>
</dbReference>
<dbReference type="SUPFAM" id="SSF48452">
    <property type="entry name" value="TPR-like"/>
    <property type="match status" value="1"/>
</dbReference>
<dbReference type="Gene3D" id="1.25.40.10">
    <property type="entry name" value="Tetratricopeptide repeat domain"/>
    <property type="match status" value="1"/>
</dbReference>
<dbReference type="FunFam" id="3.30.780.10:FF:000005">
    <property type="entry name" value="Sui1 translation initiation factor"/>
    <property type="match status" value="1"/>
</dbReference>
<reference evidence="15 16" key="1">
    <citation type="journal article" date="2016" name="Genome Biol. Evol.">
        <title>Divergent and convergent evolution of fungal pathogenicity.</title>
        <authorList>
            <person name="Shang Y."/>
            <person name="Xiao G."/>
            <person name="Zheng P."/>
            <person name="Cen K."/>
            <person name="Zhan S."/>
            <person name="Wang C."/>
        </authorList>
    </citation>
    <scope>NUCLEOTIDE SEQUENCE [LARGE SCALE GENOMIC DNA]</scope>
    <source>
        <strain evidence="15 16">ARSEF 7405</strain>
    </source>
</reference>
<proteinExistence type="inferred from homology"/>
<dbReference type="GO" id="GO:0051301">
    <property type="term" value="P:cell division"/>
    <property type="evidence" value="ECO:0007669"/>
    <property type="project" value="UniProtKB-KW"/>
</dbReference>
<dbReference type="GO" id="GO:0070979">
    <property type="term" value="P:protein K11-linked ubiquitination"/>
    <property type="evidence" value="ECO:0007669"/>
    <property type="project" value="TreeGrafter"/>
</dbReference>
<keyword evidence="16" id="KW-1185">Reference proteome</keyword>
<dbReference type="UniPathway" id="UPA00143"/>
<dbReference type="InterPro" id="IPR011990">
    <property type="entry name" value="TPR-like_helical_dom_sf"/>
</dbReference>
<evidence type="ECO:0000256" key="3">
    <source>
        <dbReference type="ARBA" id="ARBA00016066"/>
    </source>
</evidence>
<comment type="caution">
    <text evidence="15">The sequence shown here is derived from an EMBL/GenBank/DDBJ whole genome shotgun (WGS) entry which is preliminary data.</text>
</comment>
<name>A0A168CQF8_9EURO</name>
<keyword evidence="6" id="KW-0833">Ubl conjugation pathway</keyword>
<comment type="similarity">
    <text evidence="1">Belongs to the SUI1 family.</text>
</comment>
<dbReference type="InterPro" id="IPR001950">
    <property type="entry name" value="SUI1"/>
</dbReference>
<evidence type="ECO:0000256" key="6">
    <source>
        <dbReference type="ARBA" id="ARBA00022786"/>
    </source>
</evidence>
<accession>A0A168CQF8</accession>
<dbReference type="Pfam" id="PF12862">
    <property type="entry name" value="ANAPC5"/>
    <property type="match status" value="1"/>
</dbReference>
<evidence type="ECO:0000256" key="11">
    <source>
        <dbReference type="ARBA" id="ARBA00045696"/>
    </source>
</evidence>
<evidence type="ECO:0000256" key="12">
    <source>
        <dbReference type="ARBA" id="ARBA00060093"/>
    </source>
</evidence>
<evidence type="ECO:0000256" key="2">
    <source>
        <dbReference type="ARBA" id="ARBA00007450"/>
    </source>
</evidence>
<dbReference type="GO" id="GO:0031145">
    <property type="term" value="P:anaphase-promoting complex-dependent catabolic process"/>
    <property type="evidence" value="ECO:0007669"/>
    <property type="project" value="TreeGrafter"/>
</dbReference>
<dbReference type="PANTHER" id="PTHR12830:SF9">
    <property type="entry name" value="ANAPHASE-PROMOTING COMPLEX SUBUNIT 5"/>
    <property type="match status" value="1"/>
</dbReference>
<comment type="similarity">
    <text evidence="2">Belongs to the APC5 family.</text>
</comment>
<dbReference type="Gene3D" id="3.30.780.10">
    <property type="entry name" value="SUI1-like domain"/>
    <property type="match status" value="1"/>
</dbReference>
<dbReference type="OrthoDB" id="2504561at2759"/>
<dbReference type="InterPro" id="IPR037679">
    <property type="entry name" value="Apc5"/>
</dbReference>
<dbReference type="GO" id="GO:0045842">
    <property type="term" value="P:positive regulation of mitotic metaphase/anaphase transition"/>
    <property type="evidence" value="ECO:0007669"/>
    <property type="project" value="TreeGrafter"/>
</dbReference>
<organism evidence="15 16">
    <name type="scientific">Ascosphaera apis ARSEF 7405</name>
    <dbReference type="NCBI Taxonomy" id="392613"/>
    <lineage>
        <taxon>Eukaryota</taxon>
        <taxon>Fungi</taxon>
        <taxon>Dikarya</taxon>
        <taxon>Ascomycota</taxon>
        <taxon>Pezizomycotina</taxon>
        <taxon>Eurotiomycetes</taxon>
        <taxon>Eurotiomycetidae</taxon>
        <taxon>Onygenales</taxon>
        <taxon>Ascosphaeraceae</taxon>
        <taxon>Ascosphaera</taxon>
    </lineage>
</organism>
<dbReference type="PROSITE" id="PS50296">
    <property type="entry name" value="SUI1"/>
    <property type="match status" value="1"/>
</dbReference>
<dbReference type="VEuPathDB" id="FungiDB:AAP_00531"/>
<comment type="function">
    <text evidence="11">Component of the anaphase promoting complex/cyclosome (APC/C), a cell cycle-regulated E3 ubiquitin ligase that controls progression through mitosis and the G1 phase of the cell cycle. The APC/C complex acts by mediating ubiquitination and subsequent degradation of target proteins: it mainly mediates the formation of 'Lys-11'-linked polyubiquitin chains and, to a lower extent, the formation of 'Lys-48'- and 'Lys-63'-linked polyubiquitin chains. The APC/C complex catalyzes assembly of branched 'Lys-11'-/'Lys-48'-linked branched ubiquitin chains on target proteins.</text>
</comment>
<keyword evidence="8" id="KW-0648">Protein biosynthesis</keyword>
<dbReference type="NCBIfam" id="TIGR01160">
    <property type="entry name" value="SUI1_MOF2"/>
    <property type="match status" value="1"/>
</dbReference>
<evidence type="ECO:0000256" key="13">
    <source>
        <dbReference type="SAM" id="MobiDB-lite"/>
    </source>
</evidence>
<evidence type="ECO:0000256" key="7">
    <source>
        <dbReference type="ARBA" id="ARBA00022845"/>
    </source>
</evidence>
<dbReference type="GO" id="GO:0003743">
    <property type="term" value="F:translation initiation factor activity"/>
    <property type="evidence" value="ECO:0007669"/>
    <property type="project" value="InterPro"/>
</dbReference>
<keyword evidence="9" id="KW-0131">Cell cycle</keyword>
<evidence type="ECO:0000256" key="5">
    <source>
        <dbReference type="ARBA" id="ARBA00022776"/>
    </source>
</evidence>
<feature type="domain" description="SUI1" evidence="14">
    <location>
        <begin position="797"/>
        <end position="867"/>
    </location>
</feature>
<protein>
    <recommendedName>
        <fullName evidence="3">Anaphase-promoting complex subunit 5</fullName>
    </recommendedName>
    <alternativeName>
        <fullName evidence="10">Cyclosome subunit 5</fullName>
    </alternativeName>
</protein>